<accession>A0AAD5J106</accession>
<gene>
    <name evidence="1" type="ORF">LWI28_024095</name>
</gene>
<reference evidence="1" key="2">
    <citation type="submission" date="2023-02" db="EMBL/GenBank/DDBJ databases">
        <authorList>
            <person name="Swenson N.G."/>
            <person name="Wegrzyn J.L."/>
            <person name="Mcevoy S.L."/>
        </authorList>
    </citation>
    <scope>NUCLEOTIDE SEQUENCE</scope>
    <source>
        <strain evidence="1">91603</strain>
        <tissue evidence="1">Leaf</tissue>
    </source>
</reference>
<reference evidence="1" key="1">
    <citation type="journal article" date="2022" name="Plant J.">
        <title>Strategies of tolerance reflected in two North American maple genomes.</title>
        <authorList>
            <person name="McEvoy S.L."/>
            <person name="Sezen U.U."/>
            <person name="Trouern-Trend A."/>
            <person name="McMahon S.M."/>
            <person name="Schaberg P.G."/>
            <person name="Yang J."/>
            <person name="Wegrzyn J.L."/>
            <person name="Swenson N.G."/>
        </authorList>
    </citation>
    <scope>NUCLEOTIDE SEQUENCE</scope>
    <source>
        <strain evidence="1">91603</strain>
    </source>
</reference>
<dbReference type="EMBL" id="JAJSOW010000101">
    <property type="protein sequence ID" value="KAI9182306.1"/>
    <property type="molecule type" value="Genomic_DNA"/>
</dbReference>
<organism evidence="1 2">
    <name type="scientific">Acer negundo</name>
    <name type="common">Box elder</name>
    <dbReference type="NCBI Taxonomy" id="4023"/>
    <lineage>
        <taxon>Eukaryota</taxon>
        <taxon>Viridiplantae</taxon>
        <taxon>Streptophyta</taxon>
        <taxon>Embryophyta</taxon>
        <taxon>Tracheophyta</taxon>
        <taxon>Spermatophyta</taxon>
        <taxon>Magnoliopsida</taxon>
        <taxon>eudicotyledons</taxon>
        <taxon>Gunneridae</taxon>
        <taxon>Pentapetalae</taxon>
        <taxon>rosids</taxon>
        <taxon>malvids</taxon>
        <taxon>Sapindales</taxon>
        <taxon>Sapindaceae</taxon>
        <taxon>Hippocastanoideae</taxon>
        <taxon>Acereae</taxon>
        <taxon>Acer</taxon>
    </lineage>
</organism>
<comment type="caution">
    <text evidence="1">The sequence shown here is derived from an EMBL/GenBank/DDBJ whole genome shotgun (WGS) entry which is preliminary data.</text>
</comment>
<proteinExistence type="predicted"/>
<dbReference type="AlphaFoldDB" id="A0AAD5J106"/>
<evidence type="ECO:0000313" key="1">
    <source>
        <dbReference type="EMBL" id="KAI9182306.1"/>
    </source>
</evidence>
<sequence>MSARGKAIGRDVDLLHADGSLKEARISSTNVKETQFIHARGELDLRRLTQRNWMQPVVVLEPLSFLGCTVAWNILRHNLLLSGFRLVVGLRMSIVT</sequence>
<name>A0AAD5J106_ACENE</name>
<keyword evidence="2" id="KW-1185">Reference proteome</keyword>
<evidence type="ECO:0000313" key="2">
    <source>
        <dbReference type="Proteomes" id="UP001064489"/>
    </source>
</evidence>
<protein>
    <submittedName>
        <fullName evidence="1">Uncharacterized protein</fullName>
    </submittedName>
</protein>
<dbReference type="Proteomes" id="UP001064489">
    <property type="component" value="Chromosome 4"/>
</dbReference>